<accession>A0A813ILX3</accession>
<name>A0A813ILX3_POLGL</name>
<organism evidence="1 2">
    <name type="scientific">Polarella glacialis</name>
    <name type="common">Dinoflagellate</name>
    <dbReference type="NCBI Taxonomy" id="89957"/>
    <lineage>
        <taxon>Eukaryota</taxon>
        <taxon>Sar</taxon>
        <taxon>Alveolata</taxon>
        <taxon>Dinophyceae</taxon>
        <taxon>Suessiales</taxon>
        <taxon>Suessiaceae</taxon>
        <taxon>Polarella</taxon>
    </lineage>
</organism>
<protein>
    <submittedName>
        <fullName evidence="1">Uncharacterized protein</fullName>
    </submittedName>
</protein>
<evidence type="ECO:0000313" key="1">
    <source>
        <dbReference type="EMBL" id="CAE8653027.1"/>
    </source>
</evidence>
<dbReference type="EMBL" id="CAJNNW010011340">
    <property type="protein sequence ID" value="CAE8653027.1"/>
    <property type="molecule type" value="Genomic_DNA"/>
</dbReference>
<dbReference type="Proteomes" id="UP000626109">
    <property type="component" value="Unassembled WGS sequence"/>
</dbReference>
<gene>
    <name evidence="1" type="ORF">PGLA2088_LOCUS10119</name>
</gene>
<comment type="caution">
    <text evidence="1">The sequence shown here is derived from an EMBL/GenBank/DDBJ whole genome shotgun (WGS) entry which is preliminary data.</text>
</comment>
<proteinExistence type="predicted"/>
<dbReference type="AlphaFoldDB" id="A0A813ILX3"/>
<reference evidence="1" key="1">
    <citation type="submission" date="2021-02" db="EMBL/GenBank/DDBJ databases">
        <authorList>
            <person name="Dougan E. K."/>
            <person name="Rhodes N."/>
            <person name="Thang M."/>
            <person name="Chan C."/>
        </authorList>
    </citation>
    <scope>NUCLEOTIDE SEQUENCE</scope>
</reference>
<evidence type="ECO:0000313" key="2">
    <source>
        <dbReference type="Proteomes" id="UP000626109"/>
    </source>
</evidence>
<sequence length="217" mass="23493">MAAAGAIGLLGAPAINSGFFLGSPTSAMRRAALPLAPTLAASLSESGDGDGSQNKDLSVFRVTARALGFLGEGAAPHAGSLPDLRGAAALRSEAMWLQLEQRCSTPAAQSFAAVQMKRYQLHQNDHREQWEHRQQHFHFQRQRSPGDALHLNRQSQAAISISNGYVLVSDMEVPCFNIRNFQEASQDPQTTAPLHRTTFRMCLGTDRVLTARTCLAP</sequence>